<keyword evidence="3 8" id="KW-0732">Signal</keyword>
<evidence type="ECO:0000259" key="9">
    <source>
        <dbReference type="PROSITE" id="PS50835"/>
    </source>
</evidence>
<evidence type="ECO:0000313" key="11">
    <source>
        <dbReference type="Proteomes" id="UP000265000"/>
    </source>
</evidence>
<dbReference type="InterPro" id="IPR013106">
    <property type="entry name" value="Ig_V-set"/>
</dbReference>
<evidence type="ECO:0000256" key="4">
    <source>
        <dbReference type="ARBA" id="ARBA00022859"/>
    </source>
</evidence>
<dbReference type="InterPro" id="IPR003599">
    <property type="entry name" value="Ig_sub"/>
</dbReference>
<evidence type="ECO:0000313" key="10">
    <source>
        <dbReference type="Ensembl" id="ENSFHEP00000005997.1"/>
    </source>
</evidence>
<dbReference type="PROSITE" id="PS50835">
    <property type="entry name" value="IG_LIKE"/>
    <property type="match status" value="1"/>
</dbReference>
<evidence type="ECO:0000256" key="2">
    <source>
        <dbReference type="ARBA" id="ARBA00022475"/>
    </source>
</evidence>
<keyword evidence="6" id="KW-1015">Disulfide bond</keyword>
<dbReference type="GO" id="GO:0002376">
    <property type="term" value="P:immune system process"/>
    <property type="evidence" value="ECO:0007669"/>
    <property type="project" value="UniProtKB-KW"/>
</dbReference>
<dbReference type="GeneTree" id="ENSGT00940000162676"/>
<dbReference type="AlphaFoldDB" id="A0A3Q2P236"/>
<dbReference type="InterPro" id="IPR007110">
    <property type="entry name" value="Ig-like_dom"/>
</dbReference>
<protein>
    <recommendedName>
        <fullName evidence="9">Ig-like domain-containing protein</fullName>
    </recommendedName>
</protein>
<evidence type="ECO:0000256" key="5">
    <source>
        <dbReference type="ARBA" id="ARBA00023136"/>
    </source>
</evidence>
<keyword evidence="5" id="KW-0472">Membrane</keyword>
<dbReference type="GO" id="GO:0005886">
    <property type="term" value="C:plasma membrane"/>
    <property type="evidence" value="ECO:0007669"/>
    <property type="project" value="UniProtKB-SubCell"/>
</dbReference>
<dbReference type="InterPro" id="IPR036179">
    <property type="entry name" value="Ig-like_dom_sf"/>
</dbReference>
<dbReference type="PANTHER" id="PTHR19433">
    <property type="entry name" value="T-CELL RECEPTOR ALPHA CHAIN V REGION-RELATED"/>
    <property type="match status" value="1"/>
</dbReference>
<dbReference type="Pfam" id="PF07686">
    <property type="entry name" value="V-set"/>
    <property type="match status" value="1"/>
</dbReference>
<name>A0A3Q2P236_FUNHE</name>
<keyword evidence="7" id="KW-0325">Glycoprotein</keyword>
<dbReference type="Ensembl" id="ENSFHET00000006241.1">
    <property type="protein sequence ID" value="ENSFHEP00000005997.1"/>
    <property type="gene ID" value="ENSFHEG00000006995.1"/>
</dbReference>
<evidence type="ECO:0000256" key="3">
    <source>
        <dbReference type="ARBA" id="ARBA00022729"/>
    </source>
</evidence>
<dbReference type="GO" id="GO:0009617">
    <property type="term" value="P:response to bacterium"/>
    <property type="evidence" value="ECO:0007669"/>
    <property type="project" value="TreeGrafter"/>
</dbReference>
<dbReference type="InterPro" id="IPR052051">
    <property type="entry name" value="TCR_complex_component"/>
</dbReference>
<dbReference type="SMART" id="SM00409">
    <property type="entry name" value="IG"/>
    <property type="match status" value="1"/>
</dbReference>
<feature type="signal peptide" evidence="8">
    <location>
        <begin position="1"/>
        <end position="20"/>
    </location>
</feature>
<sequence>MTPLEFAWCLTCLFLEGSEGFHSASVGSSITLPCFYSEGAVMIYWFKQTLGQKPDVVVTFYKHDKHGTFYNEHKNNSRLALEVGNGKTHLQISDLHPSDSATYYCVAIDSQTFEFGSGATVSVEGSGSNIHTLVHQTVSEANQPGGSLTLDCTVDTGSCNEQYSFYWFKEARGVHPGLIYSHGGRSDHAAESKVQAKEKKYTRRFTTCKHSTAKQLAHILSVG</sequence>
<keyword evidence="11" id="KW-1185">Reference proteome</keyword>
<dbReference type="Gene3D" id="2.60.40.10">
    <property type="entry name" value="Immunoglobulins"/>
    <property type="match status" value="2"/>
</dbReference>
<evidence type="ECO:0000256" key="1">
    <source>
        <dbReference type="ARBA" id="ARBA00004236"/>
    </source>
</evidence>
<keyword evidence="2" id="KW-1003">Cell membrane</keyword>
<reference evidence="10" key="1">
    <citation type="submission" date="2025-08" db="UniProtKB">
        <authorList>
            <consortium name="Ensembl"/>
        </authorList>
    </citation>
    <scope>IDENTIFICATION</scope>
</reference>
<comment type="subcellular location">
    <subcellularLocation>
        <location evidence="1">Cell membrane</location>
    </subcellularLocation>
</comment>
<feature type="chain" id="PRO_5018601200" description="Ig-like domain-containing protein" evidence="8">
    <location>
        <begin position="21"/>
        <end position="223"/>
    </location>
</feature>
<organism evidence="10 11">
    <name type="scientific">Fundulus heteroclitus</name>
    <name type="common">Killifish</name>
    <name type="synonym">Mummichog</name>
    <dbReference type="NCBI Taxonomy" id="8078"/>
    <lineage>
        <taxon>Eukaryota</taxon>
        <taxon>Metazoa</taxon>
        <taxon>Chordata</taxon>
        <taxon>Craniata</taxon>
        <taxon>Vertebrata</taxon>
        <taxon>Euteleostomi</taxon>
        <taxon>Actinopterygii</taxon>
        <taxon>Neopterygii</taxon>
        <taxon>Teleostei</taxon>
        <taxon>Neoteleostei</taxon>
        <taxon>Acanthomorphata</taxon>
        <taxon>Ovalentaria</taxon>
        <taxon>Atherinomorphae</taxon>
        <taxon>Cyprinodontiformes</taxon>
        <taxon>Fundulidae</taxon>
        <taxon>Fundulus</taxon>
    </lineage>
</organism>
<dbReference type="Proteomes" id="UP000265000">
    <property type="component" value="Unplaced"/>
</dbReference>
<accession>A0A3Q2P236</accession>
<dbReference type="STRING" id="8078.ENSFHEP00000005997"/>
<dbReference type="SMART" id="SM00406">
    <property type="entry name" value="IGv"/>
    <property type="match status" value="1"/>
</dbReference>
<keyword evidence="4" id="KW-0391">Immunity</keyword>
<dbReference type="SUPFAM" id="SSF48726">
    <property type="entry name" value="Immunoglobulin"/>
    <property type="match status" value="2"/>
</dbReference>
<dbReference type="PANTHER" id="PTHR19433:SF127">
    <property type="entry name" value="NITR9"/>
    <property type="match status" value="1"/>
</dbReference>
<evidence type="ECO:0000256" key="6">
    <source>
        <dbReference type="ARBA" id="ARBA00023157"/>
    </source>
</evidence>
<evidence type="ECO:0000256" key="8">
    <source>
        <dbReference type="SAM" id="SignalP"/>
    </source>
</evidence>
<dbReference type="InterPro" id="IPR013783">
    <property type="entry name" value="Ig-like_fold"/>
</dbReference>
<proteinExistence type="predicted"/>
<evidence type="ECO:0000256" key="7">
    <source>
        <dbReference type="ARBA" id="ARBA00023180"/>
    </source>
</evidence>
<feature type="domain" description="Ig-like" evidence="9">
    <location>
        <begin position="27"/>
        <end position="122"/>
    </location>
</feature>
<reference evidence="10" key="2">
    <citation type="submission" date="2025-09" db="UniProtKB">
        <authorList>
            <consortium name="Ensembl"/>
        </authorList>
    </citation>
    <scope>IDENTIFICATION</scope>
</reference>